<dbReference type="InterPro" id="IPR013083">
    <property type="entry name" value="Znf_RING/FYVE/PHD"/>
</dbReference>
<feature type="domain" description="RING-type" evidence="6">
    <location>
        <begin position="243"/>
        <end position="281"/>
    </location>
</feature>
<dbReference type="RefSeq" id="XP_022256030.1">
    <property type="nucleotide sequence ID" value="XM_022400322.1"/>
</dbReference>
<dbReference type="RefSeq" id="XP_013787789.1">
    <property type="nucleotide sequence ID" value="XM_013932335.2"/>
</dbReference>
<keyword evidence="5" id="KW-1133">Transmembrane helix</keyword>
<evidence type="ECO:0000313" key="7">
    <source>
        <dbReference type="Proteomes" id="UP000694941"/>
    </source>
</evidence>
<dbReference type="Proteomes" id="UP000694941">
    <property type="component" value="Unplaced"/>
</dbReference>
<dbReference type="SUPFAM" id="SSF57850">
    <property type="entry name" value="RING/U-box"/>
    <property type="match status" value="1"/>
</dbReference>
<evidence type="ECO:0000313" key="13">
    <source>
        <dbReference type="RefSeq" id="XP_022256030.1"/>
    </source>
</evidence>
<accession>A0ABM1TJH6</accession>
<keyword evidence="3" id="KW-0862">Zinc</keyword>
<evidence type="ECO:0000256" key="4">
    <source>
        <dbReference type="PROSITE-ProRule" id="PRU00175"/>
    </source>
</evidence>
<dbReference type="RefSeq" id="XP_022256029.1">
    <property type="nucleotide sequence ID" value="XM_022400321.1"/>
</dbReference>
<name>A0ABM1TJH6_LIMPO</name>
<evidence type="ECO:0000313" key="10">
    <source>
        <dbReference type="RefSeq" id="XP_022256027.1"/>
    </source>
</evidence>
<gene>
    <name evidence="8 9 10 11 12 13 14 15 16 17" type="primary">LOC106471716</name>
</gene>
<dbReference type="RefSeq" id="XP_022256034.1">
    <property type="nucleotide sequence ID" value="XM_022400326.1"/>
</dbReference>
<evidence type="ECO:0000256" key="3">
    <source>
        <dbReference type="ARBA" id="ARBA00022833"/>
    </source>
</evidence>
<keyword evidence="5" id="KW-0812">Transmembrane</keyword>
<evidence type="ECO:0000313" key="11">
    <source>
        <dbReference type="RefSeq" id="XP_022256028.1"/>
    </source>
</evidence>
<protein>
    <submittedName>
        <fullName evidence="8 9">E3 ubiquitin-protein ligase HRD1-like</fullName>
    </submittedName>
</protein>
<evidence type="ECO:0000313" key="14">
    <source>
        <dbReference type="RefSeq" id="XP_022256031.1"/>
    </source>
</evidence>
<evidence type="ECO:0000313" key="16">
    <source>
        <dbReference type="RefSeq" id="XP_022256033.1"/>
    </source>
</evidence>
<feature type="transmembrane region" description="Helical" evidence="5">
    <location>
        <begin position="91"/>
        <end position="112"/>
    </location>
</feature>
<evidence type="ECO:0000256" key="5">
    <source>
        <dbReference type="SAM" id="Phobius"/>
    </source>
</evidence>
<sequence length="284" mass="33296">MTSTSYRMDSLGRRSETVSCLVNQVIFFMLCDRWFCPKERLTGLYSLLFYNVFCYLITYARRLLDFHNYSPIVRMSEHTNIRHLSLTATKIILDLTKAITFVITGVFMLLVFGLEQGLEHFSPTWWYIMVTTMYFLLTERACQQRAPTVLSWMQLDMLENLEPLWCPVLLRFLSSFASGLMITVVLLCTDGGWMLILAASYINVFLGIRDLEKHWKLLLQERACLDKYRYATRKELTERDDVCAVCLQAMMCARVTPCRHMFHGDCLRRCLKERTTCPLCKQEL</sequence>
<dbReference type="RefSeq" id="XP_022256031.1">
    <property type="nucleotide sequence ID" value="XM_022400323.1"/>
</dbReference>
<dbReference type="PANTHER" id="PTHR15710">
    <property type="entry name" value="E3 UBIQUITIN-PROTEIN LIGASE PRAJA"/>
    <property type="match status" value="1"/>
</dbReference>
<dbReference type="RefSeq" id="XP_022256027.1">
    <property type="nucleotide sequence ID" value="XM_022400319.1"/>
</dbReference>
<dbReference type="RefSeq" id="XP_022256028.1">
    <property type="nucleotide sequence ID" value="XM_022400320.1"/>
</dbReference>
<organism evidence="7 15">
    <name type="scientific">Limulus polyphemus</name>
    <name type="common">Atlantic horseshoe crab</name>
    <dbReference type="NCBI Taxonomy" id="6850"/>
    <lineage>
        <taxon>Eukaryota</taxon>
        <taxon>Metazoa</taxon>
        <taxon>Ecdysozoa</taxon>
        <taxon>Arthropoda</taxon>
        <taxon>Chelicerata</taxon>
        <taxon>Merostomata</taxon>
        <taxon>Xiphosura</taxon>
        <taxon>Limulidae</taxon>
        <taxon>Limulus</taxon>
    </lineage>
</organism>
<feature type="transmembrane region" description="Helical" evidence="5">
    <location>
        <begin position="41"/>
        <end position="60"/>
    </location>
</feature>
<evidence type="ECO:0000256" key="2">
    <source>
        <dbReference type="ARBA" id="ARBA00022771"/>
    </source>
</evidence>
<dbReference type="PROSITE" id="PS50089">
    <property type="entry name" value="ZF_RING_2"/>
    <property type="match status" value="1"/>
</dbReference>
<keyword evidence="7" id="KW-1185">Reference proteome</keyword>
<dbReference type="GeneID" id="106471716"/>
<evidence type="ECO:0000313" key="17">
    <source>
        <dbReference type="RefSeq" id="XP_022256034.1"/>
    </source>
</evidence>
<keyword evidence="2 4" id="KW-0863">Zinc-finger</keyword>
<evidence type="ECO:0000313" key="9">
    <source>
        <dbReference type="RefSeq" id="XP_013787790.1"/>
    </source>
</evidence>
<dbReference type="RefSeq" id="XP_022256032.1">
    <property type="nucleotide sequence ID" value="XM_022400324.1"/>
</dbReference>
<dbReference type="InterPro" id="IPR001841">
    <property type="entry name" value="Znf_RING"/>
</dbReference>
<proteinExistence type="predicted"/>
<feature type="transmembrane region" description="Helical" evidence="5">
    <location>
        <begin position="124"/>
        <end position="142"/>
    </location>
</feature>
<dbReference type="SMART" id="SM00184">
    <property type="entry name" value="RING"/>
    <property type="match status" value="1"/>
</dbReference>
<keyword evidence="1" id="KW-0479">Metal-binding</keyword>
<evidence type="ECO:0000313" key="12">
    <source>
        <dbReference type="RefSeq" id="XP_022256029.1"/>
    </source>
</evidence>
<reference evidence="8 9" key="1">
    <citation type="submission" date="2025-05" db="UniProtKB">
        <authorList>
            <consortium name="RefSeq"/>
        </authorList>
    </citation>
    <scope>IDENTIFICATION</scope>
    <source>
        <tissue evidence="8 9">Muscle</tissue>
    </source>
</reference>
<evidence type="ECO:0000313" key="15">
    <source>
        <dbReference type="RefSeq" id="XP_022256032.1"/>
    </source>
</evidence>
<dbReference type="RefSeq" id="XP_013787790.1">
    <property type="nucleotide sequence ID" value="XM_013932336.2"/>
</dbReference>
<evidence type="ECO:0000259" key="6">
    <source>
        <dbReference type="PROSITE" id="PS50089"/>
    </source>
</evidence>
<dbReference type="Gene3D" id="3.30.40.10">
    <property type="entry name" value="Zinc/RING finger domain, C3HC4 (zinc finger)"/>
    <property type="match status" value="1"/>
</dbReference>
<evidence type="ECO:0000313" key="8">
    <source>
        <dbReference type="RefSeq" id="XP_013787789.1"/>
    </source>
</evidence>
<dbReference type="Pfam" id="PF13639">
    <property type="entry name" value="zf-RING_2"/>
    <property type="match status" value="1"/>
</dbReference>
<dbReference type="RefSeq" id="XP_022256033.1">
    <property type="nucleotide sequence ID" value="XM_022400325.1"/>
</dbReference>
<evidence type="ECO:0000256" key="1">
    <source>
        <dbReference type="ARBA" id="ARBA00022723"/>
    </source>
</evidence>
<keyword evidence="5" id="KW-0472">Membrane</keyword>